<evidence type="ECO:0000313" key="3">
    <source>
        <dbReference type="Proteomes" id="UP001552427"/>
    </source>
</evidence>
<evidence type="ECO:0000313" key="2">
    <source>
        <dbReference type="EMBL" id="MEV4291203.1"/>
    </source>
</evidence>
<dbReference type="Proteomes" id="UP001552427">
    <property type="component" value="Unassembled WGS sequence"/>
</dbReference>
<dbReference type="EMBL" id="JBFARM010000013">
    <property type="protein sequence ID" value="MEV4291203.1"/>
    <property type="molecule type" value="Genomic_DNA"/>
</dbReference>
<reference evidence="2 3" key="1">
    <citation type="submission" date="2024-06" db="EMBL/GenBank/DDBJ databases">
        <title>The Natural Products Discovery Center: Release of the First 8490 Sequenced Strains for Exploring Actinobacteria Biosynthetic Diversity.</title>
        <authorList>
            <person name="Kalkreuter E."/>
            <person name="Kautsar S.A."/>
            <person name="Yang D."/>
            <person name="Bader C.D."/>
            <person name="Teijaro C.N."/>
            <person name="Fluegel L."/>
            <person name="Davis C.M."/>
            <person name="Simpson J.R."/>
            <person name="Lauterbach L."/>
            <person name="Steele A.D."/>
            <person name="Gui C."/>
            <person name="Meng S."/>
            <person name="Li G."/>
            <person name="Viehrig K."/>
            <person name="Ye F."/>
            <person name="Su P."/>
            <person name="Kiefer A.F."/>
            <person name="Nichols A."/>
            <person name="Cepeda A.J."/>
            <person name="Yan W."/>
            <person name="Fan B."/>
            <person name="Jiang Y."/>
            <person name="Adhikari A."/>
            <person name="Zheng C.-J."/>
            <person name="Schuster L."/>
            <person name="Cowan T.M."/>
            <person name="Smanski M.J."/>
            <person name="Chevrette M.G."/>
            <person name="De Carvalho L.P.S."/>
            <person name="Shen B."/>
        </authorList>
    </citation>
    <scope>NUCLEOTIDE SEQUENCE [LARGE SCALE GENOMIC DNA]</scope>
    <source>
        <strain evidence="2 3">NPDC049574</strain>
    </source>
</reference>
<feature type="chain" id="PRO_5046318532" description="DUF3466 family protein" evidence="1">
    <location>
        <begin position="32"/>
        <end position="352"/>
    </location>
</feature>
<gene>
    <name evidence="2" type="ORF">AB0K40_37335</name>
</gene>
<dbReference type="InterPro" id="IPR014262">
    <property type="entry name" value="HAF_rpt"/>
</dbReference>
<name>A0ABV3HF80_9ACTN</name>
<feature type="signal peptide" evidence="1">
    <location>
        <begin position="1"/>
        <end position="31"/>
    </location>
</feature>
<keyword evidence="1" id="KW-0732">Signal</keyword>
<protein>
    <recommendedName>
        <fullName evidence="4">DUF3466 family protein</fullName>
    </recommendedName>
</protein>
<evidence type="ECO:0000256" key="1">
    <source>
        <dbReference type="SAM" id="SignalP"/>
    </source>
</evidence>
<evidence type="ECO:0008006" key="4">
    <source>
        <dbReference type="Google" id="ProtNLM"/>
    </source>
</evidence>
<dbReference type="PROSITE" id="PS51318">
    <property type="entry name" value="TAT"/>
    <property type="match status" value="1"/>
</dbReference>
<proteinExistence type="predicted"/>
<keyword evidence="3" id="KW-1185">Reference proteome</keyword>
<accession>A0ABV3HF80</accession>
<dbReference type="RefSeq" id="WP_364459309.1">
    <property type="nucleotide sequence ID" value="NZ_JBFARM010000013.1"/>
</dbReference>
<organism evidence="2 3">
    <name type="scientific">Nonomuraea bangladeshensis</name>
    <dbReference type="NCBI Taxonomy" id="404385"/>
    <lineage>
        <taxon>Bacteria</taxon>
        <taxon>Bacillati</taxon>
        <taxon>Actinomycetota</taxon>
        <taxon>Actinomycetes</taxon>
        <taxon>Streptosporangiales</taxon>
        <taxon>Streptosporangiaceae</taxon>
        <taxon>Nonomuraea</taxon>
    </lineage>
</organism>
<dbReference type="NCBIfam" id="TIGR02913">
    <property type="entry name" value="HAF_rpt"/>
    <property type="match status" value="4"/>
</dbReference>
<comment type="caution">
    <text evidence="2">The sequence shown here is derived from an EMBL/GenBank/DDBJ whole genome shotgun (WGS) entry which is preliminary data.</text>
</comment>
<sequence length="352" mass="37242">MRRSLRRAMAMAIALITTASLAPLASPPAAAASPKRLRIVHLGTLGGTWSIARGINNRGHVVGDSPLESGVSHAFLWKNGTMTDLGTLGGETSFASGIDDDGRVVGCSELPSGQWTPFLWHNGKMTDLGAHGAPGFCAAAVANGHIVVTYAPTPGFAEYRAFLLSGDVQTAIDRRPGLTANAVNDHGQVVGADNYTANDEGLPLSTYQAYLWHNGTGRELGTLGGMSAPNSINNFGQVVGNSDTADGRRRGFFWNGSSMTALPLPADASDYAGADAINDRGQIVGGYIKVDDWYNFAALWDSPTTQPRLLPLPTDARVTSTQAFDINNSGWIAGSITYYWSTGRGTQAVIWR</sequence>
<dbReference type="InterPro" id="IPR006311">
    <property type="entry name" value="TAT_signal"/>
</dbReference>